<name>A0AAD8YJW9_9STRA</name>
<proteinExistence type="predicted"/>
<dbReference type="SUPFAM" id="SSF101447">
    <property type="entry name" value="Formin homology 2 domain (FH2 domain)"/>
    <property type="match status" value="1"/>
</dbReference>
<comment type="caution">
    <text evidence="2">The sequence shown here is derived from an EMBL/GenBank/DDBJ whole genome shotgun (WGS) entry which is preliminary data.</text>
</comment>
<evidence type="ECO:0000313" key="3">
    <source>
        <dbReference type="Proteomes" id="UP001224775"/>
    </source>
</evidence>
<dbReference type="AlphaFoldDB" id="A0AAD8YJW9"/>
<protein>
    <submittedName>
        <fullName evidence="2">Uncharacterized protein</fullName>
    </submittedName>
</protein>
<gene>
    <name evidence="2" type="ORF">QTG54_001326</name>
</gene>
<accession>A0AAD8YJW9</accession>
<feature type="region of interest" description="Disordered" evidence="1">
    <location>
        <begin position="117"/>
        <end position="139"/>
    </location>
</feature>
<dbReference type="Proteomes" id="UP001224775">
    <property type="component" value="Unassembled WGS sequence"/>
</dbReference>
<evidence type="ECO:0000256" key="1">
    <source>
        <dbReference type="SAM" id="MobiDB-lite"/>
    </source>
</evidence>
<keyword evidence="3" id="KW-1185">Reference proteome</keyword>
<reference evidence="2" key="1">
    <citation type="submission" date="2023-06" db="EMBL/GenBank/DDBJ databases">
        <title>Survivors Of The Sea: Transcriptome response of Skeletonema marinoi to long-term dormancy.</title>
        <authorList>
            <person name="Pinder M.I.M."/>
            <person name="Kourtchenko O."/>
            <person name="Robertson E.K."/>
            <person name="Larsson T."/>
            <person name="Maumus F."/>
            <person name="Osuna-Cruz C.M."/>
            <person name="Vancaester E."/>
            <person name="Stenow R."/>
            <person name="Vandepoele K."/>
            <person name="Ploug H."/>
            <person name="Bruchert V."/>
            <person name="Godhe A."/>
            <person name="Topel M."/>
        </authorList>
    </citation>
    <scope>NUCLEOTIDE SEQUENCE</scope>
    <source>
        <strain evidence="2">R05AC</strain>
    </source>
</reference>
<organism evidence="2 3">
    <name type="scientific">Skeletonema marinoi</name>
    <dbReference type="NCBI Taxonomy" id="267567"/>
    <lineage>
        <taxon>Eukaryota</taxon>
        <taxon>Sar</taxon>
        <taxon>Stramenopiles</taxon>
        <taxon>Ochrophyta</taxon>
        <taxon>Bacillariophyta</taxon>
        <taxon>Coscinodiscophyceae</taxon>
        <taxon>Thalassiosirophycidae</taxon>
        <taxon>Thalassiosirales</taxon>
        <taxon>Skeletonemataceae</taxon>
        <taxon>Skeletonema</taxon>
        <taxon>Skeletonema marinoi-dohrnii complex</taxon>
    </lineage>
</organism>
<dbReference type="EMBL" id="JATAAI010000002">
    <property type="protein sequence ID" value="KAK1747363.1"/>
    <property type="molecule type" value="Genomic_DNA"/>
</dbReference>
<evidence type="ECO:0000313" key="2">
    <source>
        <dbReference type="EMBL" id="KAK1747363.1"/>
    </source>
</evidence>
<feature type="compositionally biased region" description="Pro residues" evidence="1">
    <location>
        <begin position="122"/>
        <end position="134"/>
    </location>
</feature>
<sequence>MTLANSDLKCIKQQYRRRWKSAQSEESDPLAYFEIDFHRPVQVNELRIQFKADLLAWTALSIKRVGMRRLIGKNAAPQLPSRLFTAMQNAKQKYLRARMLLQSASTPHIILNAGAFTMNKLHPPPPPPPPPPPSESKDETFIDGWLQQKSKQLPSSENMQRKRQQWYSKQCLFPTHITEASMVDTSPLLSLLHDHAIESDDSSLRHPSDKQPTVDEMRKIASLCATYKTTAIQNKKEFEYKRAVIAKERQSEIELPAKPPDHPEFTPLKPAENVLLAKIHGTNYNLCLARAVCPQRTNNMLKCWKSTDPRVVKALVEQGLDQLMCMEEREAVERCIGQSVQKIMKDIIS</sequence>